<gene>
    <name evidence="1" type="ORF">METZ01_LOCUS399793</name>
</gene>
<organism evidence="1">
    <name type="scientific">marine metagenome</name>
    <dbReference type="NCBI Taxonomy" id="408172"/>
    <lineage>
        <taxon>unclassified sequences</taxon>
        <taxon>metagenomes</taxon>
        <taxon>ecological metagenomes</taxon>
    </lineage>
</organism>
<evidence type="ECO:0000313" key="1">
    <source>
        <dbReference type="EMBL" id="SVD46939.1"/>
    </source>
</evidence>
<name>A0A382VK84_9ZZZZ</name>
<sequence>MNIKEFKYVLMFIISLLMLTSCS</sequence>
<feature type="non-terminal residue" evidence="1">
    <location>
        <position position="23"/>
    </location>
</feature>
<dbReference type="PROSITE" id="PS51257">
    <property type="entry name" value="PROKAR_LIPOPROTEIN"/>
    <property type="match status" value="1"/>
</dbReference>
<accession>A0A382VK84</accession>
<dbReference type="EMBL" id="UINC01152647">
    <property type="protein sequence ID" value="SVD46939.1"/>
    <property type="molecule type" value="Genomic_DNA"/>
</dbReference>
<reference evidence="1" key="1">
    <citation type="submission" date="2018-05" db="EMBL/GenBank/DDBJ databases">
        <authorList>
            <person name="Lanie J.A."/>
            <person name="Ng W.-L."/>
            <person name="Kazmierczak K.M."/>
            <person name="Andrzejewski T.M."/>
            <person name="Davidsen T.M."/>
            <person name="Wayne K.J."/>
            <person name="Tettelin H."/>
            <person name="Glass J.I."/>
            <person name="Rusch D."/>
            <person name="Podicherti R."/>
            <person name="Tsui H.-C.T."/>
            <person name="Winkler M.E."/>
        </authorList>
    </citation>
    <scope>NUCLEOTIDE SEQUENCE</scope>
</reference>
<proteinExistence type="predicted"/>
<dbReference type="AlphaFoldDB" id="A0A382VK84"/>
<protein>
    <submittedName>
        <fullName evidence="1">Uncharacterized protein</fullName>
    </submittedName>
</protein>